<name>A0AA36NIY1_9DINO</name>
<comment type="similarity">
    <text evidence="1">Belongs to the asaB hydroxylase/desaturase family.</text>
</comment>
<organism evidence="2 3">
    <name type="scientific">Effrenium voratum</name>
    <dbReference type="NCBI Taxonomy" id="2562239"/>
    <lineage>
        <taxon>Eukaryota</taxon>
        <taxon>Sar</taxon>
        <taxon>Alveolata</taxon>
        <taxon>Dinophyceae</taxon>
        <taxon>Suessiales</taxon>
        <taxon>Symbiodiniaceae</taxon>
        <taxon>Effrenium</taxon>
    </lineage>
</organism>
<reference evidence="2" key="1">
    <citation type="submission" date="2023-08" db="EMBL/GenBank/DDBJ databases">
        <authorList>
            <person name="Chen Y."/>
            <person name="Shah S."/>
            <person name="Dougan E. K."/>
            <person name="Thang M."/>
            <person name="Chan C."/>
        </authorList>
    </citation>
    <scope>NUCLEOTIDE SEQUENCE</scope>
</reference>
<dbReference type="PANTHER" id="PTHR34598:SF3">
    <property type="entry name" value="OXIDOREDUCTASE AN1597"/>
    <property type="match status" value="1"/>
</dbReference>
<protein>
    <submittedName>
        <fullName evidence="2">Uncharacterized protein</fullName>
    </submittedName>
</protein>
<keyword evidence="3" id="KW-1185">Reference proteome</keyword>
<dbReference type="PANTHER" id="PTHR34598">
    <property type="entry name" value="BLL6449 PROTEIN"/>
    <property type="match status" value="1"/>
</dbReference>
<evidence type="ECO:0000313" key="2">
    <source>
        <dbReference type="EMBL" id="CAJ1405756.1"/>
    </source>
</evidence>
<dbReference type="GO" id="GO:0016491">
    <property type="term" value="F:oxidoreductase activity"/>
    <property type="evidence" value="ECO:0007669"/>
    <property type="project" value="InterPro"/>
</dbReference>
<comment type="caution">
    <text evidence="2">The sequence shown here is derived from an EMBL/GenBank/DDBJ whole genome shotgun (WGS) entry which is preliminary data.</text>
</comment>
<evidence type="ECO:0000256" key="1">
    <source>
        <dbReference type="ARBA" id="ARBA00023604"/>
    </source>
</evidence>
<dbReference type="Proteomes" id="UP001178507">
    <property type="component" value="Unassembled WGS sequence"/>
</dbReference>
<dbReference type="AlphaFoldDB" id="A0AA36NIY1"/>
<proteinExistence type="inferred from homology"/>
<evidence type="ECO:0000313" key="3">
    <source>
        <dbReference type="Proteomes" id="UP001178507"/>
    </source>
</evidence>
<dbReference type="EMBL" id="CAUJNA010003600">
    <property type="protein sequence ID" value="CAJ1405756.1"/>
    <property type="molecule type" value="Genomic_DNA"/>
</dbReference>
<dbReference type="NCBIfam" id="NF041278">
    <property type="entry name" value="CmcJ_NvfI_EfuI"/>
    <property type="match status" value="1"/>
</dbReference>
<dbReference type="InterPro" id="IPR044053">
    <property type="entry name" value="AsaB-like"/>
</dbReference>
<sequence>MSVCGVLTWLGHKETFVENGRRSDGWDLEHHGFCLLEDMPMPLDEQKLKAPCCGGFRCSRPVLFGFKDNQAVLLTTEAREESFGLGTWLGYYQHMAQAAKKAFPEAEYVALPGHSIFSAELSPLRQVACALRRCFLGASKLLGGEAMPAMGAVPDFIHADHSVEEGTQLVSAALSELSRIKTSKKRRVVAMNMWRNARSSPIKNHHLAVVNAQTVSDEELRAAKFKNYAMGGLQQYHMTHLEPQHRLVYFPHMQDKEILAFKQGSYEVSPALDHTQVPCTECMVTPQAEVHASHVLHTSFLDPTAPSDAVPRKAIACEGILVFMHEA</sequence>
<gene>
    <name evidence="2" type="ORF">EVOR1521_LOCUS27888</name>
</gene>
<accession>A0AA36NIY1</accession>